<sequence>MGKHSKPEDITEIPEPRLVELRRESHTAKGPFVDPSAIAQCERVLDRRGETWATAVLGRDISRRSVAVPHRPYLNAGEEHTLIAADQEEDLLAIAHLDPDLR</sequence>
<accession>A0ABD6QFB1</accession>
<reference evidence="1 2" key="1">
    <citation type="submission" date="2016-07" db="EMBL/GenBank/DDBJ databases">
        <authorList>
            <person name="Sutton G."/>
            <person name="Brinkac L."/>
            <person name="Sanka R."/>
            <person name="Adams M."/>
            <person name="Lau E."/>
            <person name="Kumar A."/>
            <person name="Macaden R."/>
        </authorList>
    </citation>
    <scope>NUCLEOTIDE SEQUENCE [LARGE SCALE GENOMIC DNA]</scope>
    <source>
        <strain evidence="1 2">GA-0871</strain>
    </source>
</reference>
<dbReference type="RefSeq" id="WP_076207290.1">
    <property type="nucleotide sequence ID" value="NZ_MBER01000142.1"/>
</dbReference>
<dbReference type="EMBL" id="MBER01000142">
    <property type="protein sequence ID" value="OMC37258.1"/>
    <property type="molecule type" value="Genomic_DNA"/>
</dbReference>
<protein>
    <submittedName>
        <fullName evidence="1">Uncharacterized protein</fullName>
    </submittedName>
</protein>
<proteinExistence type="predicted"/>
<dbReference type="Proteomes" id="UP000187001">
    <property type="component" value="Unassembled WGS sequence"/>
</dbReference>
<evidence type="ECO:0000313" key="2">
    <source>
        <dbReference type="Proteomes" id="UP000187001"/>
    </source>
</evidence>
<dbReference type="AlphaFoldDB" id="A0ABD6QFB1"/>
<organism evidence="1 2">
    <name type="scientific">Mycolicibacterium fortuitum</name>
    <name type="common">Mycobacterium fortuitum</name>
    <dbReference type="NCBI Taxonomy" id="1766"/>
    <lineage>
        <taxon>Bacteria</taxon>
        <taxon>Bacillati</taxon>
        <taxon>Actinomycetota</taxon>
        <taxon>Actinomycetes</taxon>
        <taxon>Mycobacteriales</taxon>
        <taxon>Mycobacteriaceae</taxon>
        <taxon>Mycolicibacterium</taxon>
    </lineage>
</organism>
<evidence type="ECO:0000313" key="1">
    <source>
        <dbReference type="EMBL" id="OMC37258.1"/>
    </source>
</evidence>
<gene>
    <name evidence="1" type="ORF">A5742_09935</name>
</gene>
<comment type="caution">
    <text evidence="1">The sequence shown here is derived from an EMBL/GenBank/DDBJ whole genome shotgun (WGS) entry which is preliminary data.</text>
</comment>
<name>A0ABD6QFB1_MYCFO</name>